<evidence type="ECO:0000256" key="8">
    <source>
        <dbReference type="ARBA" id="ARBA00023098"/>
    </source>
</evidence>
<comment type="catalytic activity">
    <reaction evidence="10 11">
        <text>an acyl-CoA + a 1,2-diacyl-sn-glycerol = a triacyl-sn-glycerol + CoA</text>
        <dbReference type="Rhea" id="RHEA:10868"/>
        <dbReference type="ChEBI" id="CHEBI:17815"/>
        <dbReference type="ChEBI" id="CHEBI:57287"/>
        <dbReference type="ChEBI" id="CHEBI:58342"/>
        <dbReference type="ChEBI" id="CHEBI:64615"/>
        <dbReference type="EC" id="2.3.1.20"/>
    </reaction>
</comment>
<dbReference type="Pfam" id="PF03007">
    <property type="entry name" value="WS_DGAT_cat"/>
    <property type="match status" value="1"/>
</dbReference>
<keyword evidence="5 11" id="KW-0444">Lipid biosynthesis</keyword>
<evidence type="ECO:0000259" key="13">
    <source>
        <dbReference type="Pfam" id="PF06974"/>
    </source>
</evidence>
<dbReference type="AlphaFoldDB" id="A0A498PV58"/>
<dbReference type="PANTHER" id="PTHR31650:SF1">
    <property type="entry name" value="WAX ESTER SYNTHASE_DIACYLGLYCEROL ACYLTRANSFERASE 4-RELATED"/>
    <property type="match status" value="1"/>
</dbReference>
<dbReference type="UniPathway" id="UPA00282"/>
<organism evidence="14 15">
    <name type="scientific">Mycobacterium attenuatum</name>
    <dbReference type="NCBI Taxonomy" id="2341086"/>
    <lineage>
        <taxon>Bacteria</taxon>
        <taxon>Bacillati</taxon>
        <taxon>Actinomycetota</taxon>
        <taxon>Actinomycetes</taxon>
        <taxon>Mycobacteriales</taxon>
        <taxon>Mycobacteriaceae</taxon>
        <taxon>Mycobacterium</taxon>
    </lineage>
</organism>
<dbReference type="GO" id="GO:0004144">
    <property type="term" value="F:diacylglycerol O-acyltransferase activity"/>
    <property type="evidence" value="ECO:0007669"/>
    <property type="project" value="UniProtKB-EC"/>
</dbReference>
<evidence type="ECO:0000256" key="9">
    <source>
        <dbReference type="ARBA" id="ARBA00023315"/>
    </source>
</evidence>
<evidence type="ECO:0000259" key="12">
    <source>
        <dbReference type="Pfam" id="PF03007"/>
    </source>
</evidence>
<dbReference type="GO" id="GO:0006071">
    <property type="term" value="P:glycerol metabolic process"/>
    <property type="evidence" value="ECO:0007669"/>
    <property type="project" value="UniProtKB-KW"/>
</dbReference>
<dbReference type="SUPFAM" id="SSF52777">
    <property type="entry name" value="CoA-dependent acyltransferases"/>
    <property type="match status" value="1"/>
</dbReference>
<evidence type="ECO:0000256" key="7">
    <source>
        <dbReference type="ARBA" id="ARBA00022798"/>
    </source>
</evidence>
<dbReference type="PANTHER" id="PTHR31650">
    <property type="entry name" value="O-ACYLTRANSFERASE (WSD1-LIKE) FAMILY PROTEIN"/>
    <property type="match status" value="1"/>
</dbReference>
<dbReference type="GO" id="GO:0019432">
    <property type="term" value="P:triglyceride biosynthetic process"/>
    <property type="evidence" value="ECO:0007669"/>
    <property type="project" value="UniProtKB-UniPathway"/>
</dbReference>
<gene>
    <name evidence="14" type="ORF">LAUMK136_01542</name>
</gene>
<keyword evidence="7 11" id="KW-0319">Glycerol metabolism</keyword>
<feature type="domain" description="O-acyltransferase WSD1-like N-terminal" evidence="12">
    <location>
        <begin position="35"/>
        <end position="295"/>
    </location>
</feature>
<proteinExistence type="inferred from homology"/>
<dbReference type="InterPro" id="IPR014292">
    <property type="entry name" value="Acyl_transf_WS/DGAT"/>
</dbReference>
<evidence type="ECO:0000256" key="4">
    <source>
        <dbReference type="ARBA" id="ARBA00013244"/>
    </source>
</evidence>
<dbReference type="GO" id="GO:0071731">
    <property type="term" value="P:response to nitric oxide"/>
    <property type="evidence" value="ECO:0007669"/>
    <property type="project" value="TreeGrafter"/>
</dbReference>
<dbReference type="Pfam" id="PF06974">
    <property type="entry name" value="WS_DGAT_C"/>
    <property type="match status" value="1"/>
</dbReference>
<keyword evidence="8 11" id="KW-0443">Lipid metabolism</keyword>
<comment type="similarity">
    <text evidence="3 11">Belongs to the long-chain O-acyltransferase family.</text>
</comment>
<dbReference type="GO" id="GO:0001666">
    <property type="term" value="P:response to hypoxia"/>
    <property type="evidence" value="ECO:0007669"/>
    <property type="project" value="TreeGrafter"/>
</dbReference>
<feature type="domain" description="O-acyltransferase WSD1 C-terminal" evidence="13">
    <location>
        <begin position="335"/>
        <end position="483"/>
    </location>
</feature>
<dbReference type="EC" id="2.3.1.20" evidence="4 11"/>
<comment type="pathway">
    <text evidence="2">Lipid metabolism.</text>
</comment>
<evidence type="ECO:0000256" key="5">
    <source>
        <dbReference type="ARBA" id="ARBA00022516"/>
    </source>
</evidence>
<evidence type="ECO:0000256" key="6">
    <source>
        <dbReference type="ARBA" id="ARBA00022679"/>
    </source>
</evidence>
<evidence type="ECO:0000256" key="2">
    <source>
        <dbReference type="ARBA" id="ARBA00005189"/>
    </source>
</evidence>
<dbReference type="InterPro" id="IPR045034">
    <property type="entry name" value="O-acyltransferase_WSD1-like"/>
</dbReference>
<evidence type="ECO:0000256" key="1">
    <source>
        <dbReference type="ARBA" id="ARBA00004771"/>
    </source>
</evidence>
<evidence type="ECO:0000313" key="15">
    <source>
        <dbReference type="Proteomes" id="UP000273307"/>
    </source>
</evidence>
<comment type="pathway">
    <text evidence="1 11">Glycerolipid metabolism; triacylglycerol biosynthesis.</text>
</comment>
<keyword evidence="15" id="KW-1185">Reference proteome</keyword>
<reference evidence="14 15" key="1">
    <citation type="submission" date="2018-09" db="EMBL/GenBank/DDBJ databases">
        <authorList>
            <person name="Tagini F."/>
        </authorList>
    </citation>
    <scope>NUCLEOTIDE SEQUENCE [LARGE SCALE GENOMIC DNA]</scope>
    <source>
        <strain evidence="14 15">MK136</strain>
    </source>
</reference>
<keyword evidence="9 11" id="KW-0012">Acyltransferase</keyword>
<sequence>MVPGLAVTPGNYPGGCRVFVAAPPATLYAVVVMRLSALDAAFWFAETHTCPMHIGGLAICDPSDTLNFGFDALKDLMASRLPELPLLRCRVAGAPLGLDRPWWVEDTKLDIDYHIRRVAVPSPGGRPELEELVGRLMSYPLERSRPLWELWFIEGLERGRVATLTKIHHALVDGVSGAGLSEIMLDVTPQPRPAAVGVAQPSAVGMPRLERRAFGAMFNVAVATPYRLARILQQTLVQQLAVRGLANKPPHFFRAPITRFNADLTPERRIAFARVPLERVKAVKQSFGVKLNDVVLAMVSGALRGYLEDRGELPERPLIAQIPVSTHREDSKSANQISSMTMSLATDVADVAARLGTIYRNSQGAKEMAKALTAHQIMGLTDTTPPGLLALAVRAYTASHLGGHVAPINLVVSNVPGPDFPIYLAGAKVESLVPIGPLTMQVGLNVTCFSYRGFIDFGFVTTPEVADDIDELAGAIEPALTQLEQAAGLVA</sequence>
<evidence type="ECO:0000313" key="14">
    <source>
        <dbReference type="EMBL" id="VBA36709.1"/>
    </source>
</evidence>
<protein>
    <recommendedName>
        <fullName evidence="4 11">Diacylglycerol O-acyltransferase</fullName>
        <ecNumber evidence="4 11">2.3.1.20</ecNumber>
    </recommendedName>
</protein>
<dbReference type="GO" id="GO:0051701">
    <property type="term" value="P:biological process involved in interaction with host"/>
    <property type="evidence" value="ECO:0007669"/>
    <property type="project" value="TreeGrafter"/>
</dbReference>
<dbReference type="InterPro" id="IPR004255">
    <property type="entry name" value="O-acyltransferase_WSD1_N"/>
</dbReference>
<evidence type="ECO:0000256" key="3">
    <source>
        <dbReference type="ARBA" id="ARBA00009587"/>
    </source>
</evidence>
<dbReference type="InterPro" id="IPR009721">
    <property type="entry name" value="O-acyltransferase_WSD1_C"/>
</dbReference>
<dbReference type="NCBIfam" id="TIGR02946">
    <property type="entry name" value="acyl_WS_DGAT"/>
    <property type="match status" value="1"/>
</dbReference>
<dbReference type="Proteomes" id="UP000273307">
    <property type="component" value="Unassembled WGS sequence"/>
</dbReference>
<accession>A0A498PV58</accession>
<dbReference type="GO" id="GO:0005886">
    <property type="term" value="C:plasma membrane"/>
    <property type="evidence" value="ECO:0007669"/>
    <property type="project" value="TreeGrafter"/>
</dbReference>
<evidence type="ECO:0000256" key="10">
    <source>
        <dbReference type="ARBA" id="ARBA00048109"/>
    </source>
</evidence>
<name>A0A498PV58_9MYCO</name>
<evidence type="ECO:0000256" key="11">
    <source>
        <dbReference type="RuleBase" id="RU361241"/>
    </source>
</evidence>
<dbReference type="EMBL" id="UPHP01000037">
    <property type="protein sequence ID" value="VBA36709.1"/>
    <property type="molecule type" value="Genomic_DNA"/>
</dbReference>
<keyword evidence="6 11" id="KW-0808">Transferase</keyword>